<evidence type="ECO:0000313" key="8">
    <source>
        <dbReference type="Proteomes" id="UP000239001"/>
    </source>
</evidence>
<name>A0A2T1LV40_9CHRO</name>
<evidence type="ECO:0000256" key="4">
    <source>
        <dbReference type="ARBA" id="ARBA00022679"/>
    </source>
</evidence>
<dbReference type="InterPro" id="IPR022642">
    <property type="entry name" value="CheR_C"/>
</dbReference>
<proteinExistence type="predicted"/>
<evidence type="ECO:0000313" key="7">
    <source>
        <dbReference type="EMBL" id="PSF35440.1"/>
    </source>
</evidence>
<dbReference type="Gene3D" id="3.40.50.150">
    <property type="entry name" value="Vaccinia Virus protein VP39"/>
    <property type="match status" value="1"/>
</dbReference>
<evidence type="ECO:0000256" key="1">
    <source>
        <dbReference type="ARBA" id="ARBA00001541"/>
    </source>
</evidence>
<reference evidence="7 8" key="2">
    <citation type="submission" date="2018-03" db="EMBL/GenBank/DDBJ databases">
        <authorList>
            <person name="Keele B.F."/>
        </authorList>
    </citation>
    <scope>NUCLEOTIDE SEQUENCE [LARGE SCALE GENOMIC DNA]</scope>
    <source>
        <strain evidence="7 8">CCALA 016</strain>
    </source>
</reference>
<dbReference type="PANTHER" id="PTHR24422">
    <property type="entry name" value="CHEMOTAXIS PROTEIN METHYLTRANSFERASE"/>
    <property type="match status" value="1"/>
</dbReference>
<sequence length="430" mass="50140">MDLPQANQELESLLNYLKNSRGCDLTGYKRSSLLRRFRFRMQQININSYQEYLKYLQNNSEEWLTLLNTVLINYTGFFRDRSSWDYLAKEIIPKIIASKQKNESIRVWVAGCASGEEVYSLVMLWAEALGIESCLERVQFYATDIDEEAIKEARQATYQSNPVRELSPDDDPTLDIVPHTELTGISPYLLNKYFQHHKDSYTFDPQLRRTIIFARHDLVKNAPISKIDLLVCRNVLIYFTPEYQATIFVRFHFALKDTGFLFLGKAESIINNRAIFTPISLKHRIYAKGLDLDLNDHLLINPKTHFKRSNERQDSKNFFWQTAFEINPLPQIAVNLHNYLIDANEAAHLLFGLKLDDLNRPFNQLELSKLVGEMKTFYENPHQVTLTDVEWHTATDTKYFDISIVPVYDKKKTLLGAILTFSDSVYKLHN</sequence>
<dbReference type="OrthoDB" id="9799157at2"/>
<dbReference type="SUPFAM" id="SSF55785">
    <property type="entry name" value="PYP-like sensor domain (PAS domain)"/>
    <property type="match status" value="1"/>
</dbReference>
<dbReference type="SMART" id="SM00138">
    <property type="entry name" value="MeTrc"/>
    <property type="match status" value="1"/>
</dbReference>
<keyword evidence="3" id="KW-0489">Methyltransferase</keyword>
<dbReference type="EC" id="2.1.1.80" evidence="2"/>
<dbReference type="InterPro" id="IPR050903">
    <property type="entry name" value="Bact_Chemotaxis_MeTrfase"/>
</dbReference>
<organism evidence="7 8">
    <name type="scientific">Aphanothece hegewaldii CCALA 016</name>
    <dbReference type="NCBI Taxonomy" id="2107694"/>
    <lineage>
        <taxon>Bacteria</taxon>
        <taxon>Bacillati</taxon>
        <taxon>Cyanobacteriota</taxon>
        <taxon>Cyanophyceae</taxon>
        <taxon>Oscillatoriophycideae</taxon>
        <taxon>Chroococcales</taxon>
        <taxon>Aphanothecaceae</taxon>
        <taxon>Aphanothece</taxon>
    </lineage>
</organism>
<evidence type="ECO:0000256" key="2">
    <source>
        <dbReference type="ARBA" id="ARBA00012534"/>
    </source>
</evidence>
<dbReference type="InterPro" id="IPR000780">
    <property type="entry name" value="CheR_MeTrfase"/>
</dbReference>
<dbReference type="PANTHER" id="PTHR24422:SF10">
    <property type="entry name" value="CHEMOTAXIS PROTEIN METHYLTRANSFERASE 2"/>
    <property type="match status" value="1"/>
</dbReference>
<comment type="catalytic activity">
    <reaction evidence="1">
        <text>L-glutamyl-[protein] + S-adenosyl-L-methionine = [protein]-L-glutamate 5-O-methyl ester + S-adenosyl-L-homocysteine</text>
        <dbReference type="Rhea" id="RHEA:24452"/>
        <dbReference type="Rhea" id="RHEA-COMP:10208"/>
        <dbReference type="Rhea" id="RHEA-COMP:10311"/>
        <dbReference type="ChEBI" id="CHEBI:29973"/>
        <dbReference type="ChEBI" id="CHEBI:57856"/>
        <dbReference type="ChEBI" id="CHEBI:59789"/>
        <dbReference type="ChEBI" id="CHEBI:82795"/>
        <dbReference type="EC" id="2.1.1.80"/>
    </reaction>
</comment>
<dbReference type="Proteomes" id="UP000239001">
    <property type="component" value="Unassembled WGS sequence"/>
</dbReference>
<dbReference type="Pfam" id="PF03705">
    <property type="entry name" value="CheR_N"/>
    <property type="match status" value="1"/>
</dbReference>
<dbReference type="InterPro" id="IPR036804">
    <property type="entry name" value="CheR_N_sf"/>
</dbReference>
<dbReference type="PROSITE" id="PS50123">
    <property type="entry name" value="CHER"/>
    <property type="match status" value="1"/>
</dbReference>
<dbReference type="Gene3D" id="3.30.450.20">
    <property type="entry name" value="PAS domain"/>
    <property type="match status" value="1"/>
</dbReference>
<dbReference type="CDD" id="cd02440">
    <property type="entry name" value="AdoMet_MTases"/>
    <property type="match status" value="1"/>
</dbReference>
<dbReference type="GO" id="GO:0032259">
    <property type="term" value="P:methylation"/>
    <property type="evidence" value="ECO:0007669"/>
    <property type="project" value="UniProtKB-KW"/>
</dbReference>
<protein>
    <recommendedName>
        <fullName evidence="2">protein-glutamate O-methyltransferase</fullName>
        <ecNumber evidence="2">2.1.1.80</ecNumber>
    </recommendedName>
</protein>
<dbReference type="RefSeq" id="WP_106458080.1">
    <property type="nucleotide sequence ID" value="NZ_PXOH01000020.1"/>
</dbReference>
<gene>
    <name evidence="7" type="ORF">C7H19_16810</name>
</gene>
<comment type="caution">
    <text evidence="7">The sequence shown here is derived from an EMBL/GenBank/DDBJ whole genome shotgun (WGS) entry which is preliminary data.</text>
</comment>
<dbReference type="EMBL" id="PXOH01000020">
    <property type="protein sequence ID" value="PSF35440.1"/>
    <property type="molecule type" value="Genomic_DNA"/>
</dbReference>
<dbReference type="Gene3D" id="1.10.155.10">
    <property type="entry name" value="Chemotaxis receptor methyltransferase CheR, N-terminal domain"/>
    <property type="match status" value="1"/>
</dbReference>
<dbReference type="InterPro" id="IPR035965">
    <property type="entry name" value="PAS-like_dom_sf"/>
</dbReference>
<dbReference type="AlphaFoldDB" id="A0A2T1LV40"/>
<dbReference type="PRINTS" id="PR00996">
    <property type="entry name" value="CHERMTFRASE"/>
</dbReference>
<dbReference type="GO" id="GO:0008983">
    <property type="term" value="F:protein-glutamate O-methyltransferase activity"/>
    <property type="evidence" value="ECO:0007669"/>
    <property type="project" value="UniProtKB-EC"/>
</dbReference>
<keyword evidence="8" id="KW-1185">Reference proteome</keyword>
<dbReference type="SUPFAM" id="SSF47757">
    <property type="entry name" value="Chemotaxis receptor methyltransferase CheR, N-terminal domain"/>
    <property type="match status" value="1"/>
</dbReference>
<evidence type="ECO:0000259" key="6">
    <source>
        <dbReference type="PROSITE" id="PS50123"/>
    </source>
</evidence>
<reference evidence="7 8" key="1">
    <citation type="submission" date="2018-03" db="EMBL/GenBank/DDBJ databases">
        <title>The ancient ancestry and fast evolution of plastids.</title>
        <authorList>
            <person name="Moore K.R."/>
            <person name="Magnabosco C."/>
            <person name="Momper L."/>
            <person name="Gold D.A."/>
            <person name="Bosak T."/>
            <person name="Fournier G.P."/>
        </authorList>
    </citation>
    <scope>NUCLEOTIDE SEQUENCE [LARGE SCALE GENOMIC DNA]</scope>
    <source>
        <strain evidence="7 8">CCALA 016</strain>
    </source>
</reference>
<dbReference type="Pfam" id="PF01739">
    <property type="entry name" value="CheR"/>
    <property type="match status" value="2"/>
</dbReference>
<feature type="domain" description="CheR-type methyltransferase" evidence="6">
    <location>
        <begin position="1"/>
        <end position="269"/>
    </location>
</feature>
<dbReference type="InterPro" id="IPR029063">
    <property type="entry name" value="SAM-dependent_MTases_sf"/>
</dbReference>
<keyword evidence="4" id="KW-0808">Transferase</keyword>
<keyword evidence="5" id="KW-0949">S-adenosyl-L-methionine</keyword>
<evidence type="ECO:0000256" key="3">
    <source>
        <dbReference type="ARBA" id="ARBA00022603"/>
    </source>
</evidence>
<dbReference type="SUPFAM" id="SSF53335">
    <property type="entry name" value="S-adenosyl-L-methionine-dependent methyltransferases"/>
    <property type="match status" value="1"/>
</dbReference>
<evidence type="ECO:0000256" key="5">
    <source>
        <dbReference type="ARBA" id="ARBA00022691"/>
    </source>
</evidence>
<dbReference type="InterPro" id="IPR022641">
    <property type="entry name" value="CheR_N"/>
</dbReference>
<accession>A0A2T1LV40</accession>